<evidence type="ECO:0000256" key="2">
    <source>
        <dbReference type="ARBA" id="ARBA00002786"/>
    </source>
</evidence>
<dbReference type="EC" id="4.2.1.20" evidence="12"/>
<dbReference type="RefSeq" id="WP_161838702.1">
    <property type="nucleotide sequence ID" value="NZ_CP048000.1"/>
</dbReference>
<evidence type="ECO:0000256" key="11">
    <source>
        <dbReference type="ARBA" id="ARBA00049047"/>
    </source>
</evidence>
<dbReference type="GO" id="GO:0005737">
    <property type="term" value="C:cytoplasm"/>
    <property type="evidence" value="ECO:0007669"/>
    <property type="project" value="TreeGrafter"/>
</dbReference>
<evidence type="ECO:0000256" key="1">
    <source>
        <dbReference type="ARBA" id="ARBA00001933"/>
    </source>
</evidence>
<dbReference type="UniPathway" id="UPA00035">
    <property type="reaction ID" value="UER00044"/>
</dbReference>
<sequence>MKKGRFGQYGGQYIPETLMNAVQEVEKAYEYYKNEPQFVEELNDLYKNYAGRPSLLYFAEKMTKDLGGAKIYLKREDLNHTGSHKINNVLGQVLLAKKMGKTRVIAETGAGQHGVATATAAALMGMECEIFMGKEDTDRQALNVFRMELLGAKVHPVTSGTKTLKDAVNETMREWTKRVDDTLYVLGSVMGPHPFPTIVRDFQKIIGKEIKEQLKEKEGRLPDVVVACVGGGSNAMGAFYEFIEENGVELIGCEAAGLGVDNPKNAATIANGSEGIFHGMKSIFCQDEYGQIAPVYSISAGLDYPGIGPEHAMLNDMGRAKYVPITDEEAVRAFEYLSRTEGIIPAVESAHAVAYAMKAASAYDKGKIMVINISGRGDKDVAAIARYRGVNIYE</sequence>
<dbReference type="InterPro" id="IPR036052">
    <property type="entry name" value="TrpB-like_PALP_sf"/>
</dbReference>
<dbReference type="CDD" id="cd06446">
    <property type="entry name" value="Trp-synth_B"/>
    <property type="match status" value="1"/>
</dbReference>
<dbReference type="InterPro" id="IPR001926">
    <property type="entry name" value="TrpB-like_PALP"/>
</dbReference>
<keyword evidence="9 12" id="KW-0057">Aromatic amino acid biosynthesis</keyword>
<evidence type="ECO:0000256" key="4">
    <source>
        <dbReference type="ARBA" id="ARBA00009982"/>
    </source>
</evidence>
<comment type="subunit">
    <text evidence="5 12">Tetramer of two alpha and two beta chains.</text>
</comment>
<comment type="pathway">
    <text evidence="3 12">Amino-acid biosynthesis; L-tryptophan biosynthesis; L-tryptophan from chorismate: step 5/5.</text>
</comment>
<dbReference type="AlphaFoldDB" id="A0A6P1TNH2"/>
<evidence type="ECO:0000256" key="6">
    <source>
        <dbReference type="ARBA" id="ARBA00022605"/>
    </source>
</evidence>
<gene>
    <name evidence="12 14" type="primary">trpB</name>
    <name evidence="14" type="ORF">Ana3638_14720</name>
</gene>
<evidence type="ECO:0000256" key="8">
    <source>
        <dbReference type="ARBA" id="ARBA00022898"/>
    </source>
</evidence>
<comment type="function">
    <text evidence="2 12">The beta subunit is responsible for the synthesis of L-tryptophan from indole and L-serine.</text>
</comment>
<dbReference type="InterPro" id="IPR006653">
    <property type="entry name" value="Trp_synth_b_CS"/>
</dbReference>
<feature type="domain" description="Tryptophan synthase beta chain-like PALP" evidence="13">
    <location>
        <begin position="52"/>
        <end position="375"/>
    </location>
</feature>
<dbReference type="PROSITE" id="PS00168">
    <property type="entry name" value="TRP_SYNTHASE_BETA"/>
    <property type="match status" value="1"/>
</dbReference>
<dbReference type="PANTHER" id="PTHR48077:SF3">
    <property type="entry name" value="TRYPTOPHAN SYNTHASE"/>
    <property type="match status" value="1"/>
</dbReference>
<organism evidence="14 15">
    <name type="scientific">Anaerocolumna sedimenticola</name>
    <dbReference type="NCBI Taxonomy" id="2696063"/>
    <lineage>
        <taxon>Bacteria</taxon>
        <taxon>Bacillati</taxon>
        <taxon>Bacillota</taxon>
        <taxon>Clostridia</taxon>
        <taxon>Lachnospirales</taxon>
        <taxon>Lachnospiraceae</taxon>
        <taxon>Anaerocolumna</taxon>
    </lineage>
</organism>
<proteinExistence type="inferred from homology"/>
<dbReference type="PANTHER" id="PTHR48077">
    <property type="entry name" value="TRYPTOPHAN SYNTHASE-RELATED"/>
    <property type="match status" value="1"/>
</dbReference>
<evidence type="ECO:0000256" key="12">
    <source>
        <dbReference type="HAMAP-Rule" id="MF_00133"/>
    </source>
</evidence>
<dbReference type="FunFam" id="3.40.50.1100:FF:000001">
    <property type="entry name" value="Tryptophan synthase beta chain"/>
    <property type="match status" value="1"/>
</dbReference>
<name>A0A6P1TNH2_9FIRM</name>
<dbReference type="Pfam" id="PF00291">
    <property type="entry name" value="PALP"/>
    <property type="match status" value="1"/>
</dbReference>
<keyword evidence="7 12" id="KW-0822">Tryptophan biosynthesis</keyword>
<evidence type="ECO:0000256" key="10">
    <source>
        <dbReference type="ARBA" id="ARBA00023239"/>
    </source>
</evidence>
<accession>A0A6P1TNH2</accession>
<feature type="modified residue" description="N6-(pyridoxal phosphate)lysine" evidence="12">
    <location>
        <position position="85"/>
    </location>
</feature>
<keyword evidence="6 12" id="KW-0028">Amino-acid biosynthesis</keyword>
<dbReference type="Gene3D" id="3.40.50.1100">
    <property type="match status" value="2"/>
</dbReference>
<evidence type="ECO:0000256" key="3">
    <source>
        <dbReference type="ARBA" id="ARBA00004733"/>
    </source>
</evidence>
<dbReference type="Proteomes" id="UP000464314">
    <property type="component" value="Chromosome"/>
</dbReference>
<comment type="similarity">
    <text evidence="4 12">Belongs to the TrpB family.</text>
</comment>
<dbReference type="InterPro" id="IPR023026">
    <property type="entry name" value="Trp_synth_beta/beta-like"/>
</dbReference>
<reference evidence="14 15" key="1">
    <citation type="submission" date="2020-01" db="EMBL/GenBank/DDBJ databases">
        <title>Genome analysis of Anaerocolumna sp. CBA3638.</title>
        <authorList>
            <person name="Kim J."/>
            <person name="Roh S.W."/>
        </authorList>
    </citation>
    <scope>NUCLEOTIDE SEQUENCE [LARGE SCALE GENOMIC DNA]</scope>
    <source>
        <strain evidence="14 15">CBA3638</strain>
    </source>
</reference>
<evidence type="ECO:0000256" key="9">
    <source>
        <dbReference type="ARBA" id="ARBA00023141"/>
    </source>
</evidence>
<keyword evidence="10 12" id="KW-0456">Lyase</keyword>
<evidence type="ECO:0000256" key="7">
    <source>
        <dbReference type="ARBA" id="ARBA00022822"/>
    </source>
</evidence>
<evidence type="ECO:0000256" key="5">
    <source>
        <dbReference type="ARBA" id="ARBA00011270"/>
    </source>
</evidence>
<evidence type="ECO:0000313" key="15">
    <source>
        <dbReference type="Proteomes" id="UP000464314"/>
    </source>
</evidence>
<keyword evidence="15" id="KW-1185">Reference proteome</keyword>
<comment type="catalytic activity">
    <reaction evidence="11 12">
        <text>(1S,2R)-1-C-(indol-3-yl)glycerol 3-phosphate + L-serine = D-glyceraldehyde 3-phosphate + L-tryptophan + H2O</text>
        <dbReference type="Rhea" id="RHEA:10532"/>
        <dbReference type="ChEBI" id="CHEBI:15377"/>
        <dbReference type="ChEBI" id="CHEBI:33384"/>
        <dbReference type="ChEBI" id="CHEBI:57912"/>
        <dbReference type="ChEBI" id="CHEBI:58866"/>
        <dbReference type="ChEBI" id="CHEBI:59776"/>
        <dbReference type="EC" id="4.2.1.20"/>
    </reaction>
</comment>
<dbReference type="FunFam" id="3.40.50.1100:FF:000004">
    <property type="entry name" value="Tryptophan synthase beta chain"/>
    <property type="match status" value="1"/>
</dbReference>
<evidence type="ECO:0000313" key="14">
    <source>
        <dbReference type="EMBL" id="QHQ61877.1"/>
    </source>
</evidence>
<dbReference type="InterPro" id="IPR006654">
    <property type="entry name" value="Trp_synth_beta"/>
</dbReference>
<dbReference type="HAMAP" id="MF_00133">
    <property type="entry name" value="Trp_synth_beta"/>
    <property type="match status" value="1"/>
</dbReference>
<evidence type="ECO:0000259" key="13">
    <source>
        <dbReference type="Pfam" id="PF00291"/>
    </source>
</evidence>
<keyword evidence="8 12" id="KW-0663">Pyridoxal phosphate</keyword>
<dbReference type="KEGG" id="anr:Ana3638_14720"/>
<protein>
    <recommendedName>
        <fullName evidence="12">Tryptophan synthase beta chain</fullName>
        <ecNumber evidence="12">4.2.1.20</ecNumber>
    </recommendedName>
</protein>
<dbReference type="SUPFAM" id="SSF53686">
    <property type="entry name" value="Tryptophan synthase beta subunit-like PLP-dependent enzymes"/>
    <property type="match status" value="1"/>
</dbReference>
<comment type="cofactor">
    <cofactor evidence="1 12">
        <name>pyridoxal 5'-phosphate</name>
        <dbReference type="ChEBI" id="CHEBI:597326"/>
    </cofactor>
</comment>
<dbReference type="NCBIfam" id="TIGR00263">
    <property type="entry name" value="trpB"/>
    <property type="match status" value="1"/>
</dbReference>
<dbReference type="EMBL" id="CP048000">
    <property type="protein sequence ID" value="QHQ61877.1"/>
    <property type="molecule type" value="Genomic_DNA"/>
</dbReference>
<dbReference type="PIRSF" id="PIRSF001413">
    <property type="entry name" value="Trp_syn_beta"/>
    <property type="match status" value="1"/>
</dbReference>
<dbReference type="GO" id="GO:0004834">
    <property type="term" value="F:tryptophan synthase activity"/>
    <property type="evidence" value="ECO:0007669"/>
    <property type="project" value="UniProtKB-UniRule"/>
</dbReference>